<reference evidence="1" key="1">
    <citation type="journal article" date="2023" name="Plant J.">
        <title>Genome sequences and population genomics provide insights into the demographic history, inbreeding, and mutation load of two 'living fossil' tree species of Dipteronia.</title>
        <authorList>
            <person name="Feng Y."/>
            <person name="Comes H.P."/>
            <person name="Chen J."/>
            <person name="Zhu S."/>
            <person name="Lu R."/>
            <person name="Zhang X."/>
            <person name="Li P."/>
            <person name="Qiu J."/>
            <person name="Olsen K.M."/>
            <person name="Qiu Y."/>
        </authorList>
    </citation>
    <scope>NUCLEOTIDE SEQUENCE</scope>
    <source>
        <strain evidence="1">KIB01</strain>
    </source>
</reference>
<sequence>MWRFGREVKTLWRIVVCSKYGLDEAYLFWSIKDIKKASFFMKSIESLLKDGSLTAKVINGGFTVVIGNGEMVNFWSKIKVDDRRLKEAFLRCHVLAVVKNENIQNFGHWEGLNWVWRILTRYR</sequence>
<dbReference type="EMBL" id="JANJYI010000001">
    <property type="protein sequence ID" value="KAK2662356.1"/>
    <property type="molecule type" value="Genomic_DNA"/>
</dbReference>
<dbReference type="Proteomes" id="UP001280121">
    <property type="component" value="Unassembled WGS sequence"/>
</dbReference>
<evidence type="ECO:0000313" key="2">
    <source>
        <dbReference type="Proteomes" id="UP001280121"/>
    </source>
</evidence>
<name>A0AAD9XMI7_9ROSI</name>
<gene>
    <name evidence="1" type="ORF">Ddye_000930</name>
</gene>
<proteinExistence type="predicted"/>
<protein>
    <submittedName>
        <fullName evidence="1">Uncharacterized protein</fullName>
    </submittedName>
</protein>
<keyword evidence="2" id="KW-1185">Reference proteome</keyword>
<organism evidence="1 2">
    <name type="scientific">Dipteronia dyeriana</name>
    <dbReference type="NCBI Taxonomy" id="168575"/>
    <lineage>
        <taxon>Eukaryota</taxon>
        <taxon>Viridiplantae</taxon>
        <taxon>Streptophyta</taxon>
        <taxon>Embryophyta</taxon>
        <taxon>Tracheophyta</taxon>
        <taxon>Spermatophyta</taxon>
        <taxon>Magnoliopsida</taxon>
        <taxon>eudicotyledons</taxon>
        <taxon>Gunneridae</taxon>
        <taxon>Pentapetalae</taxon>
        <taxon>rosids</taxon>
        <taxon>malvids</taxon>
        <taxon>Sapindales</taxon>
        <taxon>Sapindaceae</taxon>
        <taxon>Hippocastanoideae</taxon>
        <taxon>Acereae</taxon>
        <taxon>Dipteronia</taxon>
    </lineage>
</organism>
<comment type="caution">
    <text evidence="1">The sequence shown here is derived from an EMBL/GenBank/DDBJ whole genome shotgun (WGS) entry which is preliminary data.</text>
</comment>
<evidence type="ECO:0000313" key="1">
    <source>
        <dbReference type="EMBL" id="KAK2662356.1"/>
    </source>
</evidence>
<dbReference type="AlphaFoldDB" id="A0AAD9XMI7"/>
<accession>A0AAD9XMI7</accession>